<gene>
    <name evidence="1" type="ORF">CCMSSC00406_0001339</name>
</gene>
<evidence type="ECO:0000313" key="1">
    <source>
        <dbReference type="EMBL" id="KAG9218547.1"/>
    </source>
</evidence>
<comment type="caution">
    <text evidence="1">The sequence shown here is derived from an EMBL/GenBank/DDBJ whole genome shotgun (WGS) entry which is preliminary data.</text>
</comment>
<protein>
    <submittedName>
        <fullName evidence="1">Uncharacterized protein</fullName>
    </submittedName>
</protein>
<evidence type="ECO:0000313" key="2">
    <source>
        <dbReference type="Proteomes" id="UP000824881"/>
    </source>
</evidence>
<proteinExistence type="predicted"/>
<sequence>MVSLANGPFQCLTLSLLILPPILLTTYFLAAFPSPPEPLVIYPSLESLPKAHSSWEIYPEDFYQGGAYARFPYGKVRYWLIGPEDGKKVVLIHGLSIPAMVWKDVAPALASRGYRVLLYGMSLFPIRWQSINSHADLYGRGYSDAPSTTYSTALYTAQLALLMQHIKWDKAHVVGVSMGGAIAAAFTSQFPHLVEDRVVLIACAGMMDSSDLPRTAKFMSSPLVQTLTGSSLVRSYLQHLISSKGNTSLMVSAHVATEADNPEQHPLTGGGEAEATDPAKVFTTKEAGDGRIQEIVRIQSAHLPGYNAAVASSLRDGPIRGLTSAFADGDAWNNKRVVVIHGTKDNTVPYKYAARIKETIERAVGERNAGAVNVTVVTVEGGKHDLTVSHPKLVVDEISELFS</sequence>
<name>A0ACB7IJZ9_PLECO</name>
<accession>A0ACB7IJZ9</accession>
<dbReference type="EMBL" id="WQMT02000009">
    <property type="protein sequence ID" value="KAG9218547.1"/>
    <property type="molecule type" value="Genomic_DNA"/>
</dbReference>
<dbReference type="Proteomes" id="UP000824881">
    <property type="component" value="Unassembled WGS sequence"/>
</dbReference>
<keyword evidence="2" id="KW-1185">Reference proteome</keyword>
<reference evidence="1 2" key="1">
    <citation type="journal article" date="2021" name="Appl. Environ. Microbiol.">
        <title>Genetic linkage and physical mapping for an oyster mushroom Pleurotus cornucopiae and QTL analysis for the trait cap color.</title>
        <authorList>
            <person name="Zhang Y."/>
            <person name="Gao W."/>
            <person name="Sonnenberg A."/>
            <person name="Chen Q."/>
            <person name="Zhang J."/>
            <person name="Huang C."/>
        </authorList>
    </citation>
    <scope>NUCLEOTIDE SEQUENCE [LARGE SCALE GENOMIC DNA]</scope>
    <source>
        <strain evidence="1">CCMSSC00406</strain>
    </source>
</reference>
<organism evidence="1 2">
    <name type="scientific">Pleurotus cornucopiae</name>
    <name type="common">Cornucopia mushroom</name>
    <dbReference type="NCBI Taxonomy" id="5321"/>
    <lineage>
        <taxon>Eukaryota</taxon>
        <taxon>Fungi</taxon>
        <taxon>Dikarya</taxon>
        <taxon>Basidiomycota</taxon>
        <taxon>Agaricomycotina</taxon>
        <taxon>Agaricomycetes</taxon>
        <taxon>Agaricomycetidae</taxon>
        <taxon>Agaricales</taxon>
        <taxon>Pleurotineae</taxon>
        <taxon>Pleurotaceae</taxon>
        <taxon>Pleurotus</taxon>
    </lineage>
</organism>